<evidence type="ECO:0000313" key="1">
    <source>
        <dbReference type="EMBL" id="MBU9767002.1"/>
    </source>
</evidence>
<evidence type="ECO:0000313" key="2">
    <source>
        <dbReference type="Proteomes" id="UP000812982"/>
    </source>
</evidence>
<accession>A0ABS6KTP5</accession>
<dbReference type="Pfam" id="PF04402">
    <property type="entry name" value="SIMPL"/>
    <property type="match status" value="1"/>
</dbReference>
<name>A0ABS6KTP5_9MYCO</name>
<dbReference type="EMBL" id="VOMB01000027">
    <property type="protein sequence ID" value="MBU9767002.1"/>
    <property type="molecule type" value="Genomic_DNA"/>
</dbReference>
<keyword evidence="2" id="KW-1185">Reference proteome</keyword>
<dbReference type="InterPro" id="IPR007497">
    <property type="entry name" value="SIMPL/DUF541"/>
</dbReference>
<protein>
    <submittedName>
        <fullName evidence="1">SIMPL domain-containing protein</fullName>
    </submittedName>
</protein>
<organism evidence="1 2">
    <name type="scientific">[Mycobacterium] fortunisiensis</name>
    <dbReference type="NCBI Taxonomy" id="2600579"/>
    <lineage>
        <taxon>Bacteria</taxon>
        <taxon>Bacillati</taxon>
        <taxon>Actinomycetota</taxon>
        <taxon>Actinomycetes</taxon>
        <taxon>Mycobacteriales</taxon>
        <taxon>Mycobacteriaceae</taxon>
        <taxon>Mycolicibacterium</taxon>
    </lineage>
</organism>
<reference evidence="1 2" key="1">
    <citation type="journal article" date="2021" name="Sci. Rep.">
        <title>Phenotypic and genomic hallmarks of a novel, potentially pathogenic rapidly growing Mycobacterium species related to the Mycobacterium fortuitum complex.</title>
        <authorList>
            <person name="Gharbi R."/>
            <person name="Khanna V."/>
            <person name="Frigui W."/>
            <person name="Mhenni B."/>
            <person name="Brosch R."/>
            <person name="Mardassi H."/>
        </authorList>
    </citation>
    <scope>NUCLEOTIDE SEQUENCE [LARGE SCALE GENOMIC DNA]</scope>
    <source>
        <strain evidence="1 2">TNTM28</strain>
    </source>
</reference>
<dbReference type="Proteomes" id="UP000812982">
    <property type="component" value="Unassembled WGS sequence"/>
</dbReference>
<comment type="caution">
    <text evidence="1">The sequence shown here is derived from an EMBL/GenBank/DDBJ whole genome shotgun (WGS) entry which is preliminary data.</text>
</comment>
<sequence>MPTEIIVRGSYSAFRAPERATVYATVADEGPTIEPVYERVVRAVDAVKTSIAPLHEPEAGPVTRWSTGQVRTWAGRPWNNEGKQLPPVHHASADIEVEFRDFAALSRWVGGHIIETGGFTLSRIAWALTVAHRDELVAEVQARAVGDAVTKAQRYADALDLGPVRPVAIGDAGMLTRPPEEPSSPRLMRAMATRGAPGARELDFTPADIEVSVAVDAKFHAGQD</sequence>
<gene>
    <name evidence="1" type="ORF">FR943_24595</name>
</gene>
<proteinExistence type="predicted"/>